<dbReference type="RefSeq" id="WP_253648930.1">
    <property type="nucleotide sequence ID" value="NZ_BAAAMO010000001.1"/>
</dbReference>
<dbReference type="SUPFAM" id="SSF109854">
    <property type="entry name" value="DinB/YfiT-like putative metalloenzymes"/>
    <property type="match status" value="1"/>
</dbReference>
<dbReference type="Proteomes" id="UP001597068">
    <property type="component" value="Unassembled WGS sequence"/>
</dbReference>
<evidence type="ECO:0000313" key="2">
    <source>
        <dbReference type="Proteomes" id="UP001597068"/>
    </source>
</evidence>
<keyword evidence="2" id="KW-1185">Reference proteome</keyword>
<comment type="caution">
    <text evidence="1">The sequence shown here is derived from an EMBL/GenBank/DDBJ whole genome shotgun (WGS) entry which is preliminary data.</text>
</comment>
<protein>
    <submittedName>
        <fullName evidence="1">DinB family protein</fullName>
    </submittedName>
</protein>
<accession>A0ABW3GFI2</accession>
<proteinExistence type="predicted"/>
<dbReference type="Pfam" id="PF04978">
    <property type="entry name" value="MST"/>
    <property type="match status" value="1"/>
</dbReference>
<gene>
    <name evidence="1" type="ORF">ACFQ04_17405</name>
</gene>
<sequence>MMDAQVSGVLDANRAALISSVARLTDTQSRSRLVPSLTTPIALVKHCAAAERVWFQRTVAGLPEADCDGYAVGDEQGWLIDPDQSLGDVIAEFEAAADRSRLIAQTPDPTDRFVHYRRGEVTFHWIGLHMIEELARHAGHADILVEQILASAAVDEGQQPQST</sequence>
<dbReference type="InterPro" id="IPR034660">
    <property type="entry name" value="DinB/YfiT-like"/>
</dbReference>
<dbReference type="Gene3D" id="1.20.120.450">
    <property type="entry name" value="dinb family like domain"/>
    <property type="match status" value="1"/>
</dbReference>
<evidence type="ECO:0000313" key="1">
    <source>
        <dbReference type="EMBL" id="MFD0927521.1"/>
    </source>
</evidence>
<reference evidence="2" key="1">
    <citation type="journal article" date="2019" name="Int. J. Syst. Evol. Microbiol.">
        <title>The Global Catalogue of Microorganisms (GCM) 10K type strain sequencing project: providing services to taxonomists for standard genome sequencing and annotation.</title>
        <authorList>
            <consortium name="The Broad Institute Genomics Platform"/>
            <consortium name="The Broad Institute Genome Sequencing Center for Infectious Disease"/>
            <person name="Wu L."/>
            <person name="Ma J."/>
        </authorList>
    </citation>
    <scope>NUCLEOTIDE SEQUENCE [LARGE SCALE GENOMIC DNA]</scope>
    <source>
        <strain evidence="2">CCUG 50873</strain>
    </source>
</reference>
<dbReference type="InterPro" id="IPR007061">
    <property type="entry name" value="MST-like"/>
</dbReference>
<name>A0ABW3GFI2_9NOCA</name>
<organism evidence="1 2">
    <name type="scientific">Williamsia deligens</name>
    <dbReference type="NCBI Taxonomy" id="321325"/>
    <lineage>
        <taxon>Bacteria</taxon>
        <taxon>Bacillati</taxon>
        <taxon>Actinomycetota</taxon>
        <taxon>Actinomycetes</taxon>
        <taxon>Mycobacteriales</taxon>
        <taxon>Nocardiaceae</taxon>
        <taxon>Williamsia</taxon>
    </lineage>
</organism>
<dbReference type="EMBL" id="JBHTIL010000006">
    <property type="protein sequence ID" value="MFD0927521.1"/>
    <property type="molecule type" value="Genomic_DNA"/>
</dbReference>